<dbReference type="AlphaFoldDB" id="A0A3S4BV03"/>
<gene>
    <name evidence="2" type="primary">ubiG_1</name>
    <name evidence="2" type="ORF">RHODGE_RHODGE_01149</name>
</gene>
<dbReference type="Pfam" id="PF08241">
    <property type="entry name" value="Methyltransf_11"/>
    <property type="match status" value="1"/>
</dbReference>
<keyword evidence="3" id="KW-1185">Reference proteome</keyword>
<accession>A0A3S4BV03</accession>
<dbReference type="RefSeq" id="WP_129608161.1">
    <property type="nucleotide sequence ID" value="NZ_UWOC01000099.1"/>
</dbReference>
<protein>
    <submittedName>
        <fullName evidence="2">Ubiquinone biosynthesis O-methyltransferase</fullName>
    </submittedName>
</protein>
<dbReference type="CDD" id="cd02440">
    <property type="entry name" value="AdoMet_MTases"/>
    <property type="match status" value="1"/>
</dbReference>
<sequence>MKSTDRVDAVLSQLDQGREPYYQQHRSRYAATLEALLRMRCRGGAALEIGYTDLFLFLLGADLEMRAVYGTEFRADSEAVGSRRHTVTADGTTIDATIVRVNIEDEPLPLADAMFDLVMCSEVLEHMDVDPMYALAEFNRVLKPGGHLFVSTPNSTSYAMVAKVIEGYRPHFYMQYHRDRNRYRHNFEHDCHSLLTLTRAAGFETEELDTYDVFEPPHPVGIEYCRRFGFSHRFRGDCLFYIGRKVGGVVDRHPAGVYV</sequence>
<comment type="caution">
    <text evidence="2">The sequence shown here is derived from an EMBL/GenBank/DDBJ whole genome shotgun (WGS) entry which is preliminary data.</text>
</comment>
<evidence type="ECO:0000259" key="1">
    <source>
        <dbReference type="Pfam" id="PF08241"/>
    </source>
</evidence>
<dbReference type="Proteomes" id="UP000289200">
    <property type="component" value="Unassembled WGS sequence"/>
</dbReference>
<organism evidence="2 3">
    <name type="scientific">Rhodoplanes serenus</name>
    <dbReference type="NCBI Taxonomy" id="200615"/>
    <lineage>
        <taxon>Bacteria</taxon>
        <taxon>Pseudomonadati</taxon>
        <taxon>Pseudomonadota</taxon>
        <taxon>Alphaproteobacteria</taxon>
        <taxon>Hyphomicrobiales</taxon>
        <taxon>Nitrobacteraceae</taxon>
        <taxon>Rhodoplanes</taxon>
    </lineage>
</organism>
<dbReference type="Gene3D" id="3.40.50.150">
    <property type="entry name" value="Vaccinia Virus protein VP39"/>
    <property type="match status" value="1"/>
</dbReference>
<feature type="domain" description="Methyltransferase type 11" evidence="1">
    <location>
        <begin position="84"/>
        <end position="150"/>
    </location>
</feature>
<evidence type="ECO:0000313" key="3">
    <source>
        <dbReference type="Proteomes" id="UP000289200"/>
    </source>
</evidence>
<name>A0A3S4BV03_9BRAD</name>
<keyword evidence="2" id="KW-0830">Ubiquinone</keyword>
<dbReference type="GO" id="GO:0008757">
    <property type="term" value="F:S-adenosylmethionine-dependent methyltransferase activity"/>
    <property type="evidence" value="ECO:0007669"/>
    <property type="project" value="InterPro"/>
</dbReference>
<dbReference type="EMBL" id="UWOC01000099">
    <property type="protein sequence ID" value="VCU08013.1"/>
    <property type="molecule type" value="Genomic_DNA"/>
</dbReference>
<dbReference type="InterPro" id="IPR013216">
    <property type="entry name" value="Methyltransf_11"/>
</dbReference>
<proteinExistence type="predicted"/>
<dbReference type="InterPro" id="IPR029063">
    <property type="entry name" value="SAM-dependent_MTases_sf"/>
</dbReference>
<evidence type="ECO:0000313" key="2">
    <source>
        <dbReference type="EMBL" id="VCU08013.1"/>
    </source>
</evidence>
<dbReference type="OrthoDB" id="9802097at2"/>
<reference evidence="3" key="1">
    <citation type="submission" date="2018-10" db="EMBL/GenBank/DDBJ databases">
        <authorList>
            <person name="Peiro R."/>
            <person name="Begona"/>
            <person name="Cbmso G."/>
            <person name="Lopez M."/>
            <person name="Gonzalez S."/>
            <person name="Sacristan E."/>
            <person name="Castillo E."/>
        </authorList>
    </citation>
    <scope>NUCLEOTIDE SEQUENCE [LARGE SCALE GENOMIC DNA]</scope>
</reference>
<dbReference type="SUPFAM" id="SSF53335">
    <property type="entry name" value="S-adenosyl-L-methionine-dependent methyltransferases"/>
    <property type="match status" value="1"/>
</dbReference>